<evidence type="ECO:0000259" key="11">
    <source>
        <dbReference type="PROSITE" id="PS51195"/>
    </source>
</evidence>
<reference evidence="12 13" key="1">
    <citation type="journal article" date="2019" name="PLoS Biol.">
        <title>Sex chromosomes control vertical transmission of feminizing Wolbachia symbionts in an isopod.</title>
        <authorList>
            <person name="Becking T."/>
            <person name="Chebbi M.A."/>
            <person name="Giraud I."/>
            <person name="Moumen B."/>
            <person name="Laverre T."/>
            <person name="Caubet Y."/>
            <person name="Peccoud J."/>
            <person name="Gilbert C."/>
            <person name="Cordaux R."/>
        </authorList>
    </citation>
    <scope>NUCLEOTIDE SEQUENCE [LARGE SCALE GENOMIC DNA]</scope>
    <source>
        <strain evidence="12">ANa2</strain>
        <tissue evidence="12">Whole body excluding digestive tract and cuticle</tissue>
    </source>
</reference>
<keyword evidence="2 7" id="KW-0547">Nucleotide-binding</keyword>
<evidence type="ECO:0000256" key="4">
    <source>
        <dbReference type="ARBA" id="ARBA00022806"/>
    </source>
</evidence>
<evidence type="ECO:0000256" key="5">
    <source>
        <dbReference type="ARBA" id="ARBA00022840"/>
    </source>
</evidence>
<feature type="compositionally biased region" description="Basic and acidic residues" evidence="8">
    <location>
        <begin position="391"/>
        <end position="410"/>
    </location>
</feature>
<evidence type="ECO:0000256" key="8">
    <source>
        <dbReference type="SAM" id="MobiDB-lite"/>
    </source>
</evidence>
<organism evidence="12 13">
    <name type="scientific">Armadillidium nasatum</name>
    <dbReference type="NCBI Taxonomy" id="96803"/>
    <lineage>
        <taxon>Eukaryota</taxon>
        <taxon>Metazoa</taxon>
        <taxon>Ecdysozoa</taxon>
        <taxon>Arthropoda</taxon>
        <taxon>Crustacea</taxon>
        <taxon>Multicrustacea</taxon>
        <taxon>Malacostraca</taxon>
        <taxon>Eumalacostraca</taxon>
        <taxon>Peracarida</taxon>
        <taxon>Isopoda</taxon>
        <taxon>Oniscidea</taxon>
        <taxon>Crinocheta</taxon>
        <taxon>Armadillidiidae</taxon>
        <taxon>Armadillidium</taxon>
    </lineage>
</organism>
<dbReference type="GO" id="GO:0005829">
    <property type="term" value="C:cytosol"/>
    <property type="evidence" value="ECO:0007669"/>
    <property type="project" value="TreeGrafter"/>
</dbReference>
<dbReference type="GO" id="GO:0005524">
    <property type="term" value="F:ATP binding"/>
    <property type="evidence" value="ECO:0007669"/>
    <property type="project" value="UniProtKB-KW"/>
</dbReference>
<keyword evidence="4 7" id="KW-0347">Helicase</keyword>
<dbReference type="PANTHER" id="PTHR47959:SF20">
    <property type="entry name" value="RNA HELICASE"/>
    <property type="match status" value="1"/>
</dbReference>
<comment type="caution">
    <text evidence="12">The sequence shown here is derived from an EMBL/GenBank/DDBJ whole genome shotgun (WGS) entry which is preliminary data.</text>
</comment>
<dbReference type="InterPro" id="IPR014014">
    <property type="entry name" value="RNA_helicase_DEAD_Q_motif"/>
</dbReference>
<evidence type="ECO:0000259" key="9">
    <source>
        <dbReference type="PROSITE" id="PS51192"/>
    </source>
</evidence>
<evidence type="ECO:0000256" key="1">
    <source>
        <dbReference type="ARBA" id="ARBA00012552"/>
    </source>
</evidence>
<evidence type="ECO:0000313" key="12">
    <source>
        <dbReference type="EMBL" id="KAB7494550.1"/>
    </source>
</evidence>
<gene>
    <name evidence="12" type="primary">DDX47</name>
    <name evidence="12" type="ORF">Anas_08468</name>
</gene>
<dbReference type="AlphaFoldDB" id="A0A5N5SLI9"/>
<dbReference type="GO" id="GO:0016787">
    <property type="term" value="F:hydrolase activity"/>
    <property type="evidence" value="ECO:0007669"/>
    <property type="project" value="UniProtKB-KW"/>
</dbReference>
<name>A0A5N5SLI9_9CRUS</name>
<dbReference type="SUPFAM" id="SSF52540">
    <property type="entry name" value="P-loop containing nucleoside triphosphate hydrolases"/>
    <property type="match status" value="1"/>
</dbReference>
<feature type="domain" description="Helicase ATP-binding" evidence="9">
    <location>
        <begin position="41"/>
        <end position="211"/>
    </location>
</feature>
<dbReference type="PROSITE" id="PS00039">
    <property type="entry name" value="DEAD_ATP_HELICASE"/>
    <property type="match status" value="1"/>
</dbReference>
<feature type="domain" description="DEAD-box RNA helicase Q" evidence="11">
    <location>
        <begin position="10"/>
        <end position="38"/>
    </location>
</feature>
<proteinExistence type="inferred from homology"/>
<dbReference type="InterPro" id="IPR027417">
    <property type="entry name" value="P-loop_NTPase"/>
</dbReference>
<dbReference type="GO" id="GO:0003676">
    <property type="term" value="F:nucleic acid binding"/>
    <property type="evidence" value="ECO:0007669"/>
    <property type="project" value="InterPro"/>
</dbReference>
<feature type="region of interest" description="Disordered" evidence="8">
    <location>
        <begin position="391"/>
        <end position="427"/>
    </location>
</feature>
<dbReference type="InterPro" id="IPR014001">
    <property type="entry name" value="Helicase_ATP-bd"/>
</dbReference>
<dbReference type="Gene3D" id="3.40.50.300">
    <property type="entry name" value="P-loop containing nucleotide triphosphate hydrolases"/>
    <property type="match status" value="2"/>
</dbReference>
<dbReference type="Pfam" id="PF00270">
    <property type="entry name" value="DEAD"/>
    <property type="match status" value="1"/>
</dbReference>
<dbReference type="SMART" id="SM00487">
    <property type="entry name" value="DEXDc"/>
    <property type="match status" value="1"/>
</dbReference>
<evidence type="ECO:0000256" key="3">
    <source>
        <dbReference type="ARBA" id="ARBA00022801"/>
    </source>
</evidence>
<dbReference type="SMART" id="SM00490">
    <property type="entry name" value="HELICc"/>
    <property type="match status" value="1"/>
</dbReference>
<dbReference type="InterPro" id="IPR011545">
    <property type="entry name" value="DEAD/DEAH_box_helicase_dom"/>
</dbReference>
<dbReference type="GO" id="GO:0003724">
    <property type="term" value="F:RNA helicase activity"/>
    <property type="evidence" value="ECO:0007669"/>
    <property type="project" value="UniProtKB-EC"/>
</dbReference>
<dbReference type="PANTHER" id="PTHR47959">
    <property type="entry name" value="ATP-DEPENDENT RNA HELICASE RHLE-RELATED"/>
    <property type="match status" value="1"/>
</dbReference>
<comment type="similarity">
    <text evidence="7">Belongs to the DEAD box helicase family.</text>
</comment>
<dbReference type="EMBL" id="SEYY01023907">
    <property type="protein sequence ID" value="KAB7494550.1"/>
    <property type="molecule type" value="Genomic_DNA"/>
</dbReference>
<evidence type="ECO:0000256" key="2">
    <source>
        <dbReference type="ARBA" id="ARBA00022741"/>
    </source>
</evidence>
<evidence type="ECO:0000259" key="10">
    <source>
        <dbReference type="PROSITE" id="PS51194"/>
    </source>
</evidence>
<dbReference type="InterPro" id="IPR001650">
    <property type="entry name" value="Helicase_C-like"/>
</dbReference>
<dbReference type="PROSITE" id="PS51192">
    <property type="entry name" value="HELICASE_ATP_BIND_1"/>
    <property type="match status" value="1"/>
</dbReference>
<dbReference type="EC" id="3.6.4.13" evidence="1"/>
<dbReference type="InterPro" id="IPR050079">
    <property type="entry name" value="DEAD_box_RNA_helicase"/>
</dbReference>
<dbReference type="Pfam" id="PF00271">
    <property type="entry name" value="Helicase_C"/>
    <property type="match status" value="1"/>
</dbReference>
<protein>
    <recommendedName>
        <fullName evidence="1">RNA helicase</fullName>
        <ecNumber evidence="1">3.6.4.13</ecNumber>
    </recommendedName>
</protein>
<feature type="short sequence motif" description="Q motif" evidence="6">
    <location>
        <begin position="10"/>
        <end position="38"/>
    </location>
</feature>
<dbReference type="OrthoDB" id="10261904at2759"/>
<keyword evidence="13" id="KW-1185">Reference proteome</keyword>
<dbReference type="Proteomes" id="UP000326759">
    <property type="component" value="Unassembled WGS sequence"/>
</dbReference>
<keyword evidence="3 7" id="KW-0378">Hydrolase</keyword>
<evidence type="ECO:0000256" key="6">
    <source>
        <dbReference type="PROSITE-ProRule" id="PRU00552"/>
    </source>
</evidence>
<evidence type="ECO:0000256" key="7">
    <source>
        <dbReference type="RuleBase" id="RU000492"/>
    </source>
</evidence>
<accession>A0A5N5SLI9</accession>
<evidence type="ECO:0000313" key="13">
    <source>
        <dbReference type="Proteomes" id="UP000326759"/>
    </source>
</evidence>
<dbReference type="InterPro" id="IPR000629">
    <property type="entry name" value="RNA-helicase_DEAD-box_CS"/>
</dbReference>
<dbReference type="PROSITE" id="PS51195">
    <property type="entry name" value="Q_MOTIF"/>
    <property type="match status" value="1"/>
</dbReference>
<dbReference type="CDD" id="cd18787">
    <property type="entry name" value="SF2_C_DEAD"/>
    <property type="match status" value="1"/>
</dbReference>
<dbReference type="PROSITE" id="PS51194">
    <property type="entry name" value="HELICASE_CTER"/>
    <property type="match status" value="1"/>
</dbReference>
<keyword evidence="5 7" id="KW-0067">ATP-binding</keyword>
<sequence length="440" mass="49769">MESNKKLSECTFRSLGINDDLCNVCKELGWSTPTAIQSEAIPIALRGLDVIALAETGSGKTGAFALPILQTLIQKPQKLYALILTPTRELAVQIKEQFDALGKDVSLRCCTIVGGMDTSLQTYELSKYPHVIVGTPGRLVYHIEQKTLKMPSLKFLVMDEADRILNLGFEDEVDKIMKHLPQNRQTLLFSATMTSKVKKLHRAHLKNPVRVEVSSKFQTVNKLQQKMIFMPFDLKNLYLVHILKRIGQESVIVFCSTCFSTLKIALMLRALKFTAIPIHSKMSQNKRLGAIDKFKTGVRSILVGTDVISRGLDIPDVDYVINYDIPIKSKDYIHRVGRTARAGKAGTAITFVTQYEVEVFQRLEHVLGKKLDEYPVNKNEIISLKDQVAEAERETKPEAKRIFEEVDSKKNGKKNKKKLNEDDDTEQSLGFRKKLKFQNK</sequence>
<feature type="domain" description="Helicase C-terminal" evidence="10">
    <location>
        <begin position="238"/>
        <end position="382"/>
    </location>
</feature>